<name>A0A806TR39_PRIMG</name>
<dbReference type="Gene3D" id="3.30.500.20">
    <property type="entry name" value="BH3703-like domains"/>
    <property type="match status" value="1"/>
</dbReference>
<dbReference type="RefSeq" id="WP_033579216.1">
    <property type="nucleotide sequence ID" value="NZ_CP010586.1"/>
</dbReference>
<dbReference type="Proteomes" id="UP000036410">
    <property type="component" value="Chromosome"/>
</dbReference>
<sequence>MKEFEDKFSELQADMISICMEYVEDRADKVYVYASREEGVTASDFFYLINGKYVEPHKLNDALEEGEENYDTSAARNFMVLDILNEDIGKIKVLCQEHQRDMPTEMKLIYDVRNGKFKAEYKYDLVYTHDDIKTASHIADEWFEEVKNNKL</sequence>
<evidence type="ECO:0000313" key="2">
    <source>
        <dbReference type="Proteomes" id="UP000036410"/>
    </source>
</evidence>
<dbReference type="AlphaFoldDB" id="A0A806TR39"/>
<gene>
    <name evidence="1" type="ORF">AS52_02738</name>
</gene>
<dbReference type="EMBL" id="CP010586">
    <property type="protein sequence ID" value="AKP77699.1"/>
    <property type="molecule type" value="Genomic_DNA"/>
</dbReference>
<organism evidence="1 2">
    <name type="scientific">Priestia megaterium Q3</name>
    <dbReference type="NCBI Taxonomy" id="1452722"/>
    <lineage>
        <taxon>Bacteria</taxon>
        <taxon>Bacillati</taxon>
        <taxon>Bacillota</taxon>
        <taxon>Bacilli</taxon>
        <taxon>Bacillales</taxon>
        <taxon>Bacillaceae</taxon>
        <taxon>Priestia</taxon>
    </lineage>
</organism>
<protein>
    <recommendedName>
        <fullName evidence="3">DUF600 domain-containing protein</fullName>
    </recommendedName>
</protein>
<reference evidence="1 2" key="1">
    <citation type="submission" date="2015-01" db="EMBL/GenBank/DDBJ databases">
        <title>Genome sequence of bacillus megaterium Q3.</title>
        <authorList>
            <person name="Wang Y."/>
            <person name="Luo K."/>
            <person name="Bai L."/>
            <person name="Luo F."/>
        </authorList>
    </citation>
    <scope>NUCLEOTIDE SEQUENCE [LARGE SCALE GENOMIC DNA]</scope>
    <source>
        <strain evidence="1 2">Q3</strain>
    </source>
</reference>
<proteinExistence type="predicted"/>
<evidence type="ECO:0008006" key="3">
    <source>
        <dbReference type="Google" id="ProtNLM"/>
    </source>
</evidence>
<accession>A0A806TR39</accession>
<evidence type="ECO:0000313" key="1">
    <source>
        <dbReference type="EMBL" id="AKP77699.1"/>
    </source>
</evidence>